<evidence type="ECO:0000313" key="2">
    <source>
        <dbReference type="EMBL" id="ORY35455.1"/>
    </source>
</evidence>
<feature type="compositionally biased region" description="Polar residues" evidence="1">
    <location>
        <begin position="209"/>
        <end position="223"/>
    </location>
</feature>
<accession>A0A1Y2BMR5</accession>
<protein>
    <submittedName>
        <fullName evidence="2">Uncharacterized protein</fullName>
    </submittedName>
</protein>
<gene>
    <name evidence="2" type="ORF">BCR39DRAFT_585088</name>
</gene>
<comment type="caution">
    <text evidence="2">The sequence shown here is derived from an EMBL/GenBank/DDBJ whole genome shotgun (WGS) entry which is preliminary data.</text>
</comment>
<dbReference type="InParanoid" id="A0A1Y2BMR5"/>
<feature type="region of interest" description="Disordered" evidence="1">
    <location>
        <begin position="209"/>
        <end position="235"/>
    </location>
</feature>
<name>A0A1Y2BMR5_9TREE</name>
<evidence type="ECO:0000256" key="1">
    <source>
        <dbReference type="SAM" id="MobiDB-lite"/>
    </source>
</evidence>
<dbReference type="EMBL" id="MCFC01000001">
    <property type="protein sequence ID" value="ORY35455.1"/>
    <property type="molecule type" value="Genomic_DNA"/>
</dbReference>
<organism evidence="2 3">
    <name type="scientific">Naematelia encephala</name>
    <dbReference type="NCBI Taxonomy" id="71784"/>
    <lineage>
        <taxon>Eukaryota</taxon>
        <taxon>Fungi</taxon>
        <taxon>Dikarya</taxon>
        <taxon>Basidiomycota</taxon>
        <taxon>Agaricomycotina</taxon>
        <taxon>Tremellomycetes</taxon>
        <taxon>Tremellales</taxon>
        <taxon>Naemateliaceae</taxon>
        <taxon>Naematelia</taxon>
    </lineage>
</organism>
<dbReference type="Proteomes" id="UP000193986">
    <property type="component" value="Unassembled WGS sequence"/>
</dbReference>
<proteinExistence type="predicted"/>
<sequence>MSASTSLPNSWKSSDKSLVKSVAHSANEGAKSIVLSALNAASWTSCTIGSGIDGITGRETPTVQIHTYFDDAGDPHIDLVTPASVYDALDGEEVTMVSNALREGFKDPGYLENVRAAVETYRDVNKEKGRTDLASATLSALKSTLYDSPLPGSDLKFQVVTTTAADATKFELSAGDRKTHEMLELKLDPATFSSSGSDTVSRSFRFTITSVEPTPSDRQTSLPSEPPLSAIPLIP</sequence>
<evidence type="ECO:0000313" key="3">
    <source>
        <dbReference type="Proteomes" id="UP000193986"/>
    </source>
</evidence>
<dbReference type="AlphaFoldDB" id="A0A1Y2BMR5"/>
<keyword evidence="3" id="KW-1185">Reference proteome</keyword>
<reference evidence="2 3" key="1">
    <citation type="submission" date="2016-07" db="EMBL/GenBank/DDBJ databases">
        <title>Pervasive Adenine N6-methylation of Active Genes in Fungi.</title>
        <authorList>
            <consortium name="DOE Joint Genome Institute"/>
            <person name="Mondo S.J."/>
            <person name="Dannebaum R.O."/>
            <person name="Kuo R.C."/>
            <person name="Labutti K."/>
            <person name="Haridas S."/>
            <person name="Kuo A."/>
            <person name="Salamov A."/>
            <person name="Ahrendt S.R."/>
            <person name="Lipzen A."/>
            <person name="Sullivan W."/>
            <person name="Andreopoulos W.B."/>
            <person name="Clum A."/>
            <person name="Lindquist E."/>
            <person name="Daum C."/>
            <person name="Ramamoorthy G.K."/>
            <person name="Gryganskyi A."/>
            <person name="Culley D."/>
            <person name="Magnuson J.K."/>
            <person name="James T.Y."/>
            <person name="O'Malley M.A."/>
            <person name="Stajich J.E."/>
            <person name="Spatafora J.W."/>
            <person name="Visel A."/>
            <person name="Grigoriev I.V."/>
        </authorList>
    </citation>
    <scope>NUCLEOTIDE SEQUENCE [LARGE SCALE GENOMIC DNA]</scope>
    <source>
        <strain evidence="2 3">68-887.2</strain>
    </source>
</reference>